<dbReference type="EMBL" id="LNIX01000003">
    <property type="protein sequence ID" value="OXA56965.1"/>
    <property type="molecule type" value="Genomic_DNA"/>
</dbReference>
<dbReference type="GO" id="GO:0000213">
    <property type="term" value="F:tRNA-intron lyase activity"/>
    <property type="evidence" value="ECO:0007669"/>
    <property type="project" value="UniProtKB-EC"/>
</dbReference>
<evidence type="ECO:0000256" key="1">
    <source>
        <dbReference type="ARBA" id="ARBA00008078"/>
    </source>
</evidence>
<dbReference type="GO" id="GO:0000379">
    <property type="term" value="P:tRNA-type intron splice site recognition and cleavage"/>
    <property type="evidence" value="ECO:0007669"/>
    <property type="project" value="TreeGrafter"/>
</dbReference>
<evidence type="ECO:0000313" key="5">
    <source>
        <dbReference type="EMBL" id="OXA56965.1"/>
    </source>
</evidence>
<comment type="caution">
    <text evidence="5">The sequence shown here is derived from an EMBL/GenBank/DDBJ whole genome shotgun (WGS) entry which is preliminary data.</text>
</comment>
<dbReference type="OMA" id="HEVPSIC"/>
<dbReference type="SUPFAM" id="SSF53032">
    <property type="entry name" value="tRNA-intron endonuclease catalytic domain-like"/>
    <property type="match status" value="1"/>
</dbReference>
<accession>A0A226EH51</accession>
<protein>
    <recommendedName>
        <fullName evidence="2">tRNA-intron lyase</fullName>
        <ecNumber evidence="2">4.6.1.16</ecNumber>
    </recommendedName>
</protein>
<dbReference type="OrthoDB" id="10249562at2759"/>
<keyword evidence="5" id="KW-0255">Endonuclease</keyword>
<dbReference type="CDD" id="cd22363">
    <property type="entry name" value="tRNA-intron_lyase_C"/>
    <property type="match status" value="1"/>
</dbReference>
<evidence type="ECO:0000259" key="4">
    <source>
        <dbReference type="Pfam" id="PF01974"/>
    </source>
</evidence>
<sequence>MGSAIQPTPKKGFRMEKAGFPFPNFLLGDHEVPSICRCVFDGEKFYVLSSKDMHTLNHNGAFGVSSLTYRGPSEDNPSFYFKPYFAKKIERESASSLNIFPGGETTQEAFFELIKATDLATSSSKSRLERNGHHKSSTNNFSHSTQQLKKCNLTLRRSQQHADNHNLSDDVMSDNEDLDGDLKQQNGFEMSVDGCTKSDLFLQTLRCNIEEERLILMPEEAIFLSFGVGCLTIHGPSGGSVGYRKVWRRLVEKNPEFPISYAAYHYFRSKNWVPKLGDSYGASYLLYKIGPSAYHASYLVHILGFPSRPSPTWNQLNAWVRLGCHASKNVLLCEVSVPIRFDAVTSEPRSIFDMSLHETCLFRWKANSGTLIKF</sequence>
<dbReference type="InterPro" id="IPR036167">
    <property type="entry name" value="tRNA_intron_Endo_cat-like_sf"/>
</dbReference>
<keyword evidence="6" id="KW-1185">Reference proteome</keyword>
<dbReference type="InterPro" id="IPR011856">
    <property type="entry name" value="tRNA_endonuc-like_dom_sf"/>
</dbReference>
<dbReference type="Gene3D" id="3.40.1350.10">
    <property type="match status" value="1"/>
</dbReference>
<organism evidence="5 6">
    <name type="scientific">Folsomia candida</name>
    <name type="common">Springtail</name>
    <dbReference type="NCBI Taxonomy" id="158441"/>
    <lineage>
        <taxon>Eukaryota</taxon>
        <taxon>Metazoa</taxon>
        <taxon>Ecdysozoa</taxon>
        <taxon>Arthropoda</taxon>
        <taxon>Hexapoda</taxon>
        <taxon>Collembola</taxon>
        <taxon>Entomobryomorpha</taxon>
        <taxon>Isotomoidea</taxon>
        <taxon>Isotomidae</taxon>
        <taxon>Proisotominae</taxon>
        <taxon>Folsomia</taxon>
    </lineage>
</organism>
<evidence type="ECO:0000313" key="6">
    <source>
        <dbReference type="Proteomes" id="UP000198287"/>
    </source>
</evidence>
<dbReference type="GO" id="GO:0000214">
    <property type="term" value="C:tRNA-intron endonuclease complex"/>
    <property type="evidence" value="ECO:0007669"/>
    <property type="project" value="TreeGrafter"/>
</dbReference>
<dbReference type="PANTHER" id="PTHR21227:SF0">
    <property type="entry name" value="TRNA-SPLICING ENDONUCLEASE SUBUNIT SEN2"/>
    <property type="match status" value="1"/>
</dbReference>
<dbReference type="STRING" id="158441.A0A226EH51"/>
<dbReference type="Pfam" id="PF01974">
    <property type="entry name" value="tRNA_int_endo"/>
    <property type="match status" value="1"/>
</dbReference>
<dbReference type="GO" id="GO:0005737">
    <property type="term" value="C:cytoplasm"/>
    <property type="evidence" value="ECO:0007669"/>
    <property type="project" value="TreeGrafter"/>
</dbReference>
<evidence type="ECO:0000256" key="2">
    <source>
        <dbReference type="ARBA" id="ARBA00012573"/>
    </source>
</evidence>
<name>A0A226EH51_FOLCA</name>
<dbReference type="PANTHER" id="PTHR21227">
    <property type="entry name" value="TRNA-SPLICING ENDONUCLEASE SUBUNIT SEN2"/>
    <property type="match status" value="1"/>
</dbReference>
<dbReference type="InterPro" id="IPR006676">
    <property type="entry name" value="tRNA_splic"/>
</dbReference>
<dbReference type="AlphaFoldDB" id="A0A226EH51"/>
<keyword evidence="5" id="KW-0540">Nuclease</keyword>
<gene>
    <name evidence="5" type="ORF">Fcan01_08289</name>
</gene>
<keyword evidence="5" id="KW-0378">Hydrolase</keyword>
<proteinExistence type="inferred from homology"/>
<dbReference type="EC" id="4.6.1.16" evidence="2"/>
<dbReference type="GO" id="GO:0003676">
    <property type="term" value="F:nucleic acid binding"/>
    <property type="evidence" value="ECO:0007669"/>
    <property type="project" value="InterPro"/>
</dbReference>
<dbReference type="InterPro" id="IPR006677">
    <property type="entry name" value="tRNA_intron_Endonuc_cat-like"/>
</dbReference>
<reference evidence="5 6" key="1">
    <citation type="submission" date="2015-12" db="EMBL/GenBank/DDBJ databases">
        <title>The genome of Folsomia candida.</title>
        <authorList>
            <person name="Faddeeva A."/>
            <person name="Derks M.F."/>
            <person name="Anvar Y."/>
            <person name="Smit S."/>
            <person name="Van Straalen N."/>
            <person name="Roelofs D."/>
        </authorList>
    </citation>
    <scope>NUCLEOTIDE SEQUENCE [LARGE SCALE GENOMIC DNA]</scope>
    <source>
        <strain evidence="5 6">VU population</strain>
        <tissue evidence="5">Whole body</tissue>
    </source>
</reference>
<comment type="catalytic activity">
    <reaction evidence="3">
        <text>pretRNA = a 3'-half-tRNA molecule with a 5'-OH end + a 5'-half-tRNA molecule with a 2',3'-cyclic phosphate end + an intron with a 2',3'-cyclic phosphate and a 5'-hydroxyl terminus.</text>
        <dbReference type="EC" id="4.6.1.16"/>
    </reaction>
</comment>
<evidence type="ECO:0000256" key="3">
    <source>
        <dbReference type="ARBA" id="ARBA00034031"/>
    </source>
</evidence>
<feature type="domain" description="tRNA intron endonuclease catalytic" evidence="4">
    <location>
        <begin position="257"/>
        <end position="335"/>
    </location>
</feature>
<comment type="similarity">
    <text evidence="1">Belongs to the tRNA-intron endonuclease family.</text>
</comment>
<dbReference type="Proteomes" id="UP000198287">
    <property type="component" value="Unassembled WGS sequence"/>
</dbReference>